<feature type="transmembrane region" description="Helical" evidence="8">
    <location>
        <begin position="512"/>
        <end position="532"/>
    </location>
</feature>
<dbReference type="RefSeq" id="XP_052125870.1">
    <property type="nucleotide sequence ID" value="XM_052269910.1"/>
</dbReference>
<keyword evidence="4 8" id="KW-0812">Transmembrane</keyword>
<sequence length="577" mass="61470">MTGPMVVDSKGGEAVVDNAKMTLLAMFLVGLSANSGLLFGYDTGVVSGAMLLIKKEMELTDFWHELIVSGTIGAAWAFSLCGGYLTDKWGRRRTILTAAVIFTVGSLIMGFATNKEMLLAGRIVVGVGVGLASMSTPMYMAECCAPKYRGVLVTIYTLGATSGQFVAGIVSGLFSDVTDGWRWMLGLAAVPSIALLVGFMFLPESPRWLVSRGRVDEAEDVLQRLRGRDVSVHQELKGIRESCEEDQRRKAELHNVNVPLRILRTPHARRALFLGAALAGYQQLAGINTAMYYSATIIKMAGVGSNSAAIWLSAGTAGVNCVCTVVGMFVVDRMGRRVLTLCSLFGAGVSLAILGGGFLMMDHTAPKITETSALAGACAAYMTCGECTSTRHTCGFCMLGNGTGSCWPFDKDSELALGGACMTPAGADLAAGAEWAVGYCPSDYSWVAVAGLVIYLFCFAPGMGPAPWVINSEVHPLWARDVSNSISTSTNWLFNLIVSLSFLSLVDEIEAYGAFFLFSAVTFTGVVLFWFIMPETKGLTLEEIQGLFGADMEKTGATGDGSKPPHNNIQVVKTIEL</sequence>
<evidence type="ECO:0000256" key="8">
    <source>
        <dbReference type="SAM" id="Phobius"/>
    </source>
</evidence>
<dbReference type="PROSITE" id="PS50850">
    <property type="entry name" value="MFS"/>
    <property type="match status" value="1"/>
</dbReference>
<evidence type="ECO:0000256" key="5">
    <source>
        <dbReference type="ARBA" id="ARBA00022989"/>
    </source>
</evidence>
<feature type="transmembrane region" description="Helical" evidence="8">
    <location>
        <begin position="271"/>
        <end position="293"/>
    </location>
</feature>
<dbReference type="PANTHER" id="PTHR48020">
    <property type="entry name" value="PROTON MYO-INOSITOL COTRANSPORTER"/>
    <property type="match status" value="1"/>
</dbReference>
<keyword evidence="10" id="KW-1185">Reference proteome</keyword>
<evidence type="ECO:0000256" key="7">
    <source>
        <dbReference type="RuleBase" id="RU003346"/>
    </source>
</evidence>
<evidence type="ECO:0000256" key="1">
    <source>
        <dbReference type="ARBA" id="ARBA00004141"/>
    </source>
</evidence>
<dbReference type="PRINTS" id="PR00171">
    <property type="entry name" value="SUGRTRNSPORT"/>
</dbReference>
<evidence type="ECO:0000259" key="9">
    <source>
        <dbReference type="PROSITE" id="PS50850"/>
    </source>
</evidence>
<dbReference type="GeneID" id="113217411"/>
<protein>
    <submittedName>
        <fullName evidence="11">Proton myo-inositol cotransporter</fullName>
    </submittedName>
</protein>
<dbReference type="Gene3D" id="1.20.1250.20">
    <property type="entry name" value="MFS general substrate transporter like domains"/>
    <property type="match status" value="2"/>
</dbReference>
<keyword evidence="5 8" id="KW-1133">Transmembrane helix</keyword>
<evidence type="ECO:0000256" key="6">
    <source>
        <dbReference type="ARBA" id="ARBA00023136"/>
    </source>
</evidence>
<keyword evidence="3 7" id="KW-0813">Transport</keyword>
<feature type="transmembrane region" description="Helical" evidence="8">
    <location>
        <begin position="338"/>
        <end position="361"/>
    </location>
</feature>
<evidence type="ECO:0000313" key="11">
    <source>
        <dbReference type="RefSeq" id="XP_052125870.1"/>
    </source>
</evidence>
<feature type="transmembrane region" description="Helical" evidence="8">
    <location>
        <begin position="151"/>
        <end position="174"/>
    </location>
</feature>
<dbReference type="SUPFAM" id="SSF103473">
    <property type="entry name" value="MFS general substrate transporter"/>
    <property type="match status" value="2"/>
</dbReference>
<feature type="transmembrane region" description="Helical" evidence="8">
    <location>
        <begin position="119"/>
        <end position="139"/>
    </location>
</feature>
<accession>A0A9C6X025</accession>
<organism evidence="10 11">
    <name type="scientific">Frankliniella occidentalis</name>
    <name type="common">Western flower thrips</name>
    <name type="synonym">Euthrips occidentalis</name>
    <dbReference type="NCBI Taxonomy" id="133901"/>
    <lineage>
        <taxon>Eukaryota</taxon>
        <taxon>Metazoa</taxon>
        <taxon>Ecdysozoa</taxon>
        <taxon>Arthropoda</taxon>
        <taxon>Hexapoda</taxon>
        <taxon>Insecta</taxon>
        <taxon>Pterygota</taxon>
        <taxon>Neoptera</taxon>
        <taxon>Paraneoptera</taxon>
        <taxon>Thysanoptera</taxon>
        <taxon>Terebrantia</taxon>
        <taxon>Thripoidea</taxon>
        <taxon>Thripidae</taxon>
        <taxon>Frankliniella</taxon>
    </lineage>
</organism>
<feature type="domain" description="Major facilitator superfamily (MFS) profile" evidence="9">
    <location>
        <begin position="28"/>
        <end position="537"/>
    </location>
</feature>
<name>A0A9C6X025_FRAOC</name>
<evidence type="ECO:0000256" key="4">
    <source>
        <dbReference type="ARBA" id="ARBA00022692"/>
    </source>
</evidence>
<gene>
    <name evidence="11" type="primary">LOC113217411</name>
</gene>
<feature type="transmembrane region" description="Helical" evidence="8">
    <location>
        <begin position="94"/>
        <end position="113"/>
    </location>
</feature>
<dbReference type="OrthoDB" id="4142200at2759"/>
<feature type="transmembrane region" description="Helical" evidence="8">
    <location>
        <begin position="308"/>
        <end position="331"/>
    </location>
</feature>
<dbReference type="InterPro" id="IPR005828">
    <property type="entry name" value="MFS_sugar_transport-like"/>
</dbReference>
<dbReference type="NCBIfam" id="TIGR00879">
    <property type="entry name" value="SP"/>
    <property type="match status" value="1"/>
</dbReference>
<dbReference type="GO" id="GO:0016324">
    <property type="term" value="C:apical plasma membrane"/>
    <property type="evidence" value="ECO:0007669"/>
    <property type="project" value="TreeGrafter"/>
</dbReference>
<feature type="transmembrane region" description="Helical" evidence="8">
    <location>
        <begin position="180"/>
        <end position="202"/>
    </location>
</feature>
<dbReference type="GO" id="GO:0005366">
    <property type="term" value="F:myo-inositol:proton symporter activity"/>
    <property type="evidence" value="ECO:0007669"/>
    <property type="project" value="TreeGrafter"/>
</dbReference>
<dbReference type="AlphaFoldDB" id="A0A9C6X025"/>
<feature type="transmembrane region" description="Helical" evidence="8">
    <location>
        <begin position="62"/>
        <end position="82"/>
    </location>
</feature>
<feature type="transmembrane region" description="Helical" evidence="8">
    <location>
        <begin position="21"/>
        <end position="42"/>
    </location>
</feature>
<dbReference type="InterPro" id="IPR036259">
    <property type="entry name" value="MFS_trans_sf"/>
</dbReference>
<evidence type="ECO:0000256" key="3">
    <source>
        <dbReference type="ARBA" id="ARBA00022448"/>
    </source>
</evidence>
<evidence type="ECO:0000256" key="2">
    <source>
        <dbReference type="ARBA" id="ARBA00010992"/>
    </source>
</evidence>
<keyword evidence="6 8" id="KW-0472">Membrane</keyword>
<comment type="similarity">
    <text evidence="2 7">Belongs to the major facilitator superfamily. Sugar transporter (TC 2.A.1.1) family.</text>
</comment>
<dbReference type="KEGG" id="foc:113217411"/>
<dbReference type="InterPro" id="IPR020846">
    <property type="entry name" value="MFS_dom"/>
</dbReference>
<dbReference type="InterPro" id="IPR005829">
    <property type="entry name" value="Sugar_transporter_CS"/>
</dbReference>
<proteinExistence type="inferred from homology"/>
<reference evidence="11" key="2">
    <citation type="submission" date="2025-08" db="UniProtKB">
        <authorList>
            <consortium name="RefSeq"/>
        </authorList>
    </citation>
    <scope>IDENTIFICATION</scope>
    <source>
        <tissue evidence="11">Whole organism</tissue>
    </source>
</reference>
<feature type="transmembrane region" description="Helical" evidence="8">
    <location>
        <begin position="490"/>
        <end position="506"/>
    </location>
</feature>
<dbReference type="PROSITE" id="PS00217">
    <property type="entry name" value="SUGAR_TRANSPORT_2"/>
    <property type="match status" value="1"/>
</dbReference>
<reference evidence="11" key="1">
    <citation type="journal article" date="2018" name="Proc. Natl. Acad. Sci. U.S.A.">
        <title>Phylogenomics and the evolution of hemipteroid insects.</title>
        <authorList>
            <person name="Johnson K.P."/>
            <person name="Dietrich C.H."/>
            <person name="Friedrich F."/>
            <person name="Beutel R.G."/>
            <person name="Wipfler B."/>
            <person name="Peters R.S."/>
            <person name="Allen J.M."/>
            <person name="Petersen M."/>
            <person name="Donath A."/>
            <person name="Walden K.K."/>
            <person name="Kozlov A.M."/>
            <person name="Podsiadlowski L."/>
            <person name="Mayer C."/>
            <person name="Meusemann K."/>
            <person name="Vasilikopoulos A."/>
            <person name="Waterhouse R.M."/>
            <person name="Cameron S.L."/>
            <person name="Weirauch C."/>
            <person name="Swanson D.R."/>
            <person name="Percy D.M."/>
            <person name="Hardy N.B."/>
            <person name="Terry I."/>
            <person name="Liu S."/>
            <person name="Zhou X."/>
            <person name="Misof B."/>
            <person name="Robertson H.M."/>
            <person name="Yoshizawa K."/>
        </authorList>
    </citation>
    <scope>NUCLEOTIDE SEQUENCE</scope>
    <source>
        <tissue evidence="11">Whole organism</tissue>
    </source>
</reference>
<dbReference type="InterPro" id="IPR050814">
    <property type="entry name" value="Myo-inositol_Transporter"/>
</dbReference>
<dbReference type="PANTHER" id="PTHR48020:SF12">
    <property type="entry name" value="PROTON MYO-INOSITOL COTRANSPORTER"/>
    <property type="match status" value="1"/>
</dbReference>
<dbReference type="InterPro" id="IPR003663">
    <property type="entry name" value="Sugar/inositol_transpt"/>
</dbReference>
<dbReference type="Proteomes" id="UP000504606">
    <property type="component" value="Unplaced"/>
</dbReference>
<feature type="transmembrane region" description="Helical" evidence="8">
    <location>
        <begin position="444"/>
        <end position="470"/>
    </location>
</feature>
<dbReference type="Pfam" id="PF00083">
    <property type="entry name" value="Sugar_tr"/>
    <property type="match status" value="2"/>
</dbReference>
<dbReference type="PROSITE" id="PS00216">
    <property type="entry name" value="SUGAR_TRANSPORT_1"/>
    <property type="match status" value="1"/>
</dbReference>
<evidence type="ECO:0000313" key="10">
    <source>
        <dbReference type="Proteomes" id="UP000504606"/>
    </source>
</evidence>
<comment type="subcellular location">
    <subcellularLocation>
        <location evidence="1">Membrane</location>
        <topology evidence="1">Multi-pass membrane protein</topology>
    </subcellularLocation>
</comment>